<evidence type="ECO:0000313" key="12">
    <source>
        <dbReference type="Proteomes" id="UP000694941"/>
    </source>
</evidence>
<organism evidence="12 13">
    <name type="scientific">Limulus polyphemus</name>
    <name type="common">Atlantic horseshoe crab</name>
    <dbReference type="NCBI Taxonomy" id="6850"/>
    <lineage>
        <taxon>Eukaryota</taxon>
        <taxon>Metazoa</taxon>
        <taxon>Ecdysozoa</taxon>
        <taxon>Arthropoda</taxon>
        <taxon>Chelicerata</taxon>
        <taxon>Merostomata</taxon>
        <taxon>Xiphosura</taxon>
        <taxon>Limulidae</taxon>
        <taxon>Limulus</taxon>
    </lineage>
</organism>
<evidence type="ECO:0000256" key="6">
    <source>
        <dbReference type="ARBA" id="ARBA00023034"/>
    </source>
</evidence>
<keyword evidence="4" id="KW-0653">Protein transport</keyword>
<dbReference type="InterPro" id="IPR000727">
    <property type="entry name" value="T_SNARE_dom"/>
</dbReference>
<dbReference type="Gene3D" id="1.20.5.110">
    <property type="match status" value="1"/>
</dbReference>
<evidence type="ECO:0000256" key="9">
    <source>
        <dbReference type="SAM" id="MobiDB-lite"/>
    </source>
</evidence>
<proteinExistence type="predicted"/>
<dbReference type="CDD" id="cd15853">
    <property type="entry name" value="SNARE_Bet1"/>
    <property type="match status" value="1"/>
</dbReference>
<evidence type="ECO:0000256" key="1">
    <source>
        <dbReference type="ARBA" id="ARBA00004394"/>
    </source>
</evidence>
<evidence type="ECO:0000256" key="5">
    <source>
        <dbReference type="ARBA" id="ARBA00022989"/>
    </source>
</evidence>
<dbReference type="SMART" id="SM00397">
    <property type="entry name" value="t_SNARE"/>
    <property type="match status" value="1"/>
</dbReference>
<evidence type="ECO:0000256" key="4">
    <source>
        <dbReference type="ARBA" id="ARBA00022927"/>
    </source>
</evidence>
<evidence type="ECO:0000256" key="3">
    <source>
        <dbReference type="ARBA" id="ARBA00022692"/>
    </source>
</evidence>
<evidence type="ECO:0000259" key="11">
    <source>
        <dbReference type="PROSITE" id="PS50192"/>
    </source>
</evidence>
<dbReference type="PROSITE" id="PS50192">
    <property type="entry name" value="T_SNARE"/>
    <property type="match status" value="1"/>
</dbReference>
<dbReference type="GeneID" id="106472627"/>
<evidence type="ECO:0000256" key="2">
    <source>
        <dbReference type="ARBA" id="ARBA00022448"/>
    </source>
</evidence>
<keyword evidence="3 10" id="KW-0812">Transmembrane</keyword>
<gene>
    <name evidence="13" type="primary">LOC106472627</name>
</gene>
<dbReference type="InterPro" id="IPR039899">
    <property type="entry name" value="BET1_SNARE"/>
</dbReference>
<accession>A0ABM1BU75</accession>
<keyword evidence="12" id="KW-1185">Reference proteome</keyword>
<evidence type="ECO:0000256" key="10">
    <source>
        <dbReference type="SAM" id="Phobius"/>
    </source>
</evidence>
<sequence>MRRAHQSNGSPYSQYSRDAVEEENEEMVEGLKTKITALKSLSIDIGQEVRSQNGLLREMDGDFDSFGGILSSAMGRLGKLSKAGHNRYIFYLLLFSFFVFFVIYLILKFR</sequence>
<dbReference type="PANTHER" id="PTHR12791">
    <property type="entry name" value="GOLGI SNARE BET1-RELATED"/>
    <property type="match status" value="1"/>
</dbReference>
<evidence type="ECO:0000313" key="13">
    <source>
        <dbReference type="RefSeq" id="XP_013788732.1"/>
    </source>
</evidence>
<reference evidence="13" key="1">
    <citation type="submission" date="2025-08" db="UniProtKB">
        <authorList>
            <consortium name="RefSeq"/>
        </authorList>
    </citation>
    <scope>IDENTIFICATION</scope>
    <source>
        <tissue evidence="13">Muscle</tissue>
    </source>
</reference>
<keyword evidence="6" id="KW-0333">Golgi apparatus</keyword>
<keyword evidence="5 10" id="KW-1133">Transmembrane helix</keyword>
<keyword evidence="2" id="KW-0813">Transport</keyword>
<feature type="region of interest" description="Disordered" evidence="9">
    <location>
        <begin position="1"/>
        <end position="20"/>
    </location>
</feature>
<dbReference type="SUPFAM" id="SSF58038">
    <property type="entry name" value="SNARE fusion complex"/>
    <property type="match status" value="1"/>
</dbReference>
<feature type="compositionally biased region" description="Polar residues" evidence="9">
    <location>
        <begin position="1"/>
        <end position="16"/>
    </location>
</feature>
<dbReference type="RefSeq" id="XP_013788732.1">
    <property type="nucleotide sequence ID" value="XM_013933278.2"/>
</dbReference>
<keyword evidence="7 10" id="KW-0472">Membrane</keyword>
<dbReference type="Proteomes" id="UP000694941">
    <property type="component" value="Unplaced"/>
</dbReference>
<feature type="transmembrane region" description="Helical" evidence="10">
    <location>
        <begin position="88"/>
        <end position="107"/>
    </location>
</feature>
<evidence type="ECO:0000256" key="8">
    <source>
        <dbReference type="ARBA" id="ARBA00046280"/>
    </source>
</evidence>
<protein>
    <submittedName>
        <fullName evidence="13">BET1 homolog</fullName>
    </submittedName>
</protein>
<name>A0ABM1BU75_LIMPO</name>
<comment type="subcellular location">
    <subcellularLocation>
        <location evidence="8">Endomembrane system</location>
        <topology evidence="8">Single-pass type IV membrane protein</topology>
    </subcellularLocation>
    <subcellularLocation>
        <location evidence="1">Golgi apparatus membrane</location>
    </subcellularLocation>
</comment>
<evidence type="ECO:0000256" key="7">
    <source>
        <dbReference type="ARBA" id="ARBA00023136"/>
    </source>
</evidence>
<feature type="domain" description="T-SNARE coiled-coil homology" evidence="11">
    <location>
        <begin position="18"/>
        <end position="80"/>
    </location>
</feature>